<dbReference type="EC" id="3.5.4.4" evidence="3"/>
<dbReference type="GO" id="GO:0004000">
    <property type="term" value="F:adenosine deaminase activity"/>
    <property type="evidence" value="ECO:0007669"/>
    <property type="project" value="TreeGrafter"/>
</dbReference>
<evidence type="ECO:0000256" key="3">
    <source>
        <dbReference type="ARBA" id="ARBA00012784"/>
    </source>
</evidence>
<keyword evidence="4" id="KW-0479">Metal-binding</keyword>
<comment type="similarity">
    <text evidence="2">Belongs to the metallo-dependent hydrolases superfamily. Adenosine and AMP deaminases family.</text>
</comment>
<dbReference type="GO" id="GO:0005829">
    <property type="term" value="C:cytosol"/>
    <property type="evidence" value="ECO:0007669"/>
    <property type="project" value="TreeGrafter"/>
</dbReference>
<reference evidence="8 9" key="1">
    <citation type="submission" date="2017-11" db="EMBL/GenBank/DDBJ databases">
        <title>Complete genome of Rhizobium leguminosarum Norway, an ineffective micro-symbiont.</title>
        <authorList>
            <person name="Hoffrichter A."/>
            <person name="Liang J."/>
            <person name="Brachmann A."/>
            <person name="Marin M."/>
        </authorList>
    </citation>
    <scope>NUCLEOTIDE SEQUENCE [LARGE SCALE GENOMIC DNA]</scope>
    <source>
        <strain evidence="8 9">Norway</strain>
        <plasmid evidence="9">Plasmid prln3</plasmid>
    </source>
</reference>
<evidence type="ECO:0000259" key="7">
    <source>
        <dbReference type="Pfam" id="PF00962"/>
    </source>
</evidence>
<evidence type="ECO:0000256" key="4">
    <source>
        <dbReference type="ARBA" id="ARBA00022723"/>
    </source>
</evidence>
<dbReference type="SUPFAM" id="SSF51556">
    <property type="entry name" value="Metallo-dependent hydrolases"/>
    <property type="match status" value="1"/>
</dbReference>
<dbReference type="GO" id="GO:0046103">
    <property type="term" value="P:inosine biosynthetic process"/>
    <property type="evidence" value="ECO:0007669"/>
    <property type="project" value="TreeGrafter"/>
</dbReference>
<geneLocation type="plasmid" evidence="9">
    <name>prln3</name>
</geneLocation>
<dbReference type="Proteomes" id="UP000238523">
    <property type="component" value="Plasmid pRLN3"/>
</dbReference>
<name>A0A2K9ZG18_RHILE</name>
<sequence>MAALIDRRAFSDSHGLAELCRGVIPSIIDTKRRIFITERRTNFGFPDHFYKGYLADRLDDVGAVGELPYHTLTRLAERYLERRDGKIVVCLDQFAEWHELLPFISPLGVLIAFLVNEDRPASNPALDPREDLEREIGDTAVLSPHDLALDDLIERKGLNELHMHLNGSTELDIVWADACTDPDGFYGELLAASRKNELPVAELYEQLEFGLTPYDLYKRMRALRRVRHYMADILGAAPGYGPHLRGSSRLIEAMTADLSDGGWNYERQSSLSEHPSSKLYGRRRYSRLINEAAWLYRCLSHLRHNRSDTIIGTGLYFNFLLLNQVTRLAVQQPEESGFDQFQKYTLLGTREKLERHYEARFRQLNVTSPHTLLSHLEGRFAPKSSITETENLVLKIIEDYLAFRGCGHRGHLRKLHGKVPPCLVSRPCDGDRCARRGRPDAELSLVAHFIKRPPNSQKDKSRGYLDSDLRADLDKQARHLRELVTRRDLIRTVLVGIDAASNELHAPPEPFAPAFRIMRQAGVGRATFHVGEDFRHLLSGIRSVAEAIAYLDLRAGDRIGHAIALGVDPNLWRARTADRIMLNRHDLLDDAVFAQQNLVQIHGFGEDVRRLTDMITRLSHDIYGLDVSPVVLSQAWRLRDLDIREIRQIEHRLAQRLLPVTAGNVVREARVLAQEVMDKLRARELDLVADRVEHAASGYAFYRKRHLLDETKRPLCESLTDFLSIPALCALQDIVLAETTRRGIALEALPTSNIRISVYQTMAEHHIFRWLGLAGPALNNRPTVVIGSDDPGIFCTNIQNEYAVISSVLRSDFGKSAAEAAEILETLNNNGRIHRFRPNSPVSS</sequence>
<keyword evidence="8" id="KW-0614">Plasmid</keyword>
<dbReference type="Gene3D" id="3.20.20.140">
    <property type="entry name" value="Metal-dependent hydrolases"/>
    <property type="match status" value="2"/>
</dbReference>
<organism evidence="8 9">
    <name type="scientific">Rhizobium leguminosarum</name>
    <dbReference type="NCBI Taxonomy" id="384"/>
    <lineage>
        <taxon>Bacteria</taxon>
        <taxon>Pseudomonadati</taxon>
        <taxon>Pseudomonadota</taxon>
        <taxon>Alphaproteobacteria</taxon>
        <taxon>Hyphomicrobiales</taxon>
        <taxon>Rhizobiaceae</taxon>
        <taxon>Rhizobium/Agrobacterium group</taxon>
        <taxon>Rhizobium</taxon>
    </lineage>
</organism>
<dbReference type="EMBL" id="CP025015">
    <property type="protein sequence ID" value="AUW47203.1"/>
    <property type="molecule type" value="Genomic_DNA"/>
</dbReference>
<dbReference type="PANTHER" id="PTHR11409:SF43">
    <property type="entry name" value="ADENOSINE DEAMINASE"/>
    <property type="match status" value="1"/>
</dbReference>
<evidence type="ECO:0000256" key="5">
    <source>
        <dbReference type="ARBA" id="ARBA00022801"/>
    </source>
</evidence>
<dbReference type="RefSeq" id="WP_158686997.1">
    <property type="nucleotide sequence ID" value="NZ_CP025015.1"/>
</dbReference>
<keyword evidence="5" id="KW-0378">Hydrolase</keyword>
<dbReference type="InterPro" id="IPR032466">
    <property type="entry name" value="Metal_Hydrolase"/>
</dbReference>
<evidence type="ECO:0000313" key="9">
    <source>
        <dbReference type="Proteomes" id="UP000238523"/>
    </source>
</evidence>
<dbReference type="GO" id="GO:0006154">
    <property type="term" value="P:adenosine catabolic process"/>
    <property type="evidence" value="ECO:0007669"/>
    <property type="project" value="TreeGrafter"/>
</dbReference>
<keyword evidence="6" id="KW-0862">Zinc</keyword>
<dbReference type="GO" id="GO:0043103">
    <property type="term" value="P:hypoxanthine salvage"/>
    <property type="evidence" value="ECO:0007669"/>
    <property type="project" value="TreeGrafter"/>
</dbReference>
<evidence type="ECO:0000256" key="6">
    <source>
        <dbReference type="ARBA" id="ARBA00022833"/>
    </source>
</evidence>
<dbReference type="InterPro" id="IPR006330">
    <property type="entry name" value="Ado/ade_deaminase"/>
</dbReference>
<evidence type="ECO:0000256" key="1">
    <source>
        <dbReference type="ARBA" id="ARBA00001947"/>
    </source>
</evidence>
<dbReference type="Pfam" id="PF00962">
    <property type="entry name" value="A_deaminase"/>
    <property type="match status" value="1"/>
</dbReference>
<gene>
    <name evidence="8" type="ORF">CUJ84_pRLN3000065</name>
</gene>
<evidence type="ECO:0000313" key="8">
    <source>
        <dbReference type="EMBL" id="AUW47203.1"/>
    </source>
</evidence>
<protein>
    <recommendedName>
        <fullName evidence="3">adenosine deaminase</fullName>
        <ecNumber evidence="3">3.5.4.4</ecNumber>
    </recommendedName>
</protein>
<accession>A0A2K9ZG18</accession>
<dbReference type="InterPro" id="IPR001365">
    <property type="entry name" value="A_deaminase_dom"/>
</dbReference>
<dbReference type="AlphaFoldDB" id="A0A2K9ZG18"/>
<proteinExistence type="inferred from homology"/>
<comment type="cofactor">
    <cofactor evidence="1">
        <name>Zn(2+)</name>
        <dbReference type="ChEBI" id="CHEBI:29105"/>
    </cofactor>
</comment>
<evidence type="ECO:0000256" key="2">
    <source>
        <dbReference type="ARBA" id="ARBA00006676"/>
    </source>
</evidence>
<dbReference type="PANTHER" id="PTHR11409">
    <property type="entry name" value="ADENOSINE DEAMINASE"/>
    <property type="match status" value="1"/>
</dbReference>
<feature type="domain" description="Adenosine deaminase" evidence="7">
    <location>
        <begin position="476"/>
        <end position="582"/>
    </location>
</feature>
<dbReference type="GO" id="GO:0046872">
    <property type="term" value="F:metal ion binding"/>
    <property type="evidence" value="ECO:0007669"/>
    <property type="project" value="UniProtKB-KW"/>
</dbReference>